<feature type="domain" description="HAMP" evidence="16">
    <location>
        <begin position="174"/>
        <end position="228"/>
    </location>
</feature>
<dbReference type="SMART" id="SM00388">
    <property type="entry name" value="HisKA"/>
    <property type="match status" value="1"/>
</dbReference>
<dbReference type="RefSeq" id="WP_190997716.1">
    <property type="nucleotide sequence ID" value="NZ_JACXSI010000014.1"/>
</dbReference>
<evidence type="ECO:0000313" key="18">
    <source>
        <dbReference type="Proteomes" id="UP000602076"/>
    </source>
</evidence>
<dbReference type="Gene3D" id="1.10.287.130">
    <property type="match status" value="1"/>
</dbReference>
<keyword evidence="4" id="KW-1003">Cell membrane</keyword>
<dbReference type="Gene3D" id="3.30.565.10">
    <property type="entry name" value="Histidine kinase-like ATPase, C-terminal domain"/>
    <property type="match status" value="1"/>
</dbReference>
<evidence type="ECO:0000256" key="13">
    <source>
        <dbReference type="ARBA" id="ARBA00023136"/>
    </source>
</evidence>
<dbReference type="SMART" id="SM00387">
    <property type="entry name" value="HATPase_c"/>
    <property type="match status" value="1"/>
</dbReference>
<dbReference type="Pfam" id="PF02518">
    <property type="entry name" value="HATPase_c"/>
    <property type="match status" value="1"/>
</dbReference>
<dbReference type="CDD" id="cd00082">
    <property type="entry name" value="HisKA"/>
    <property type="match status" value="1"/>
</dbReference>
<proteinExistence type="predicted"/>
<feature type="domain" description="Histidine kinase" evidence="15">
    <location>
        <begin position="236"/>
        <end position="453"/>
    </location>
</feature>
<evidence type="ECO:0000256" key="8">
    <source>
        <dbReference type="ARBA" id="ARBA00022741"/>
    </source>
</evidence>
<dbReference type="InterPro" id="IPR004358">
    <property type="entry name" value="Sig_transdc_His_kin-like_C"/>
</dbReference>
<dbReference type="PROSITE" id="PS50885">
    <property type="entry name" value="HAMP"/>
    <property type="match status" value="1"/>
</dbReference>
<dbReference type="Proteomes" id="UP000602076">
    <property type="component" value="Unassembled WGS sequence"/>
</dbReference>
<keyword evidence="5" id="KW-0597">Phosphoprotein</keyword>
<keyword evidence="6" id="KW-0808">Transferase</keyword>
<keyword evidence="11 14" id="KW-1133">Transmembrane helix</keyword>
<accession>A0A927CZG0</accession>
<dbReference type="CDD" id="cd00075">
    <property type="entry name" value="HATPase"/>
    <property type="match status" value="1"/>
</dbReference>
<dbReference type="InterPro" id="IPR036890">
    <property type="entry name" value="HATPase_C_sf"/>
</dbReference>
<protein>
    <recommendedName>
        <fullName evidence="3">histidine kinase</fullName>
        <ecNumber evidence="3">2.7.13.3</ecNumber>
    </recommendedName>
</protein>
<comment type="subcellular location">
    <subcellularLocation>
        <location evidence="2">Cell membrane</location>
        <topology evidence="2">Multi-pass membrane protein</topology>
    </subcellularLocation>
</comment>
<dbReference type="SUPFAM" id="SSF158472">
    <property type="entry name" value="HAMP domain-like"/>
    <property type="match status" value="1"/>
</dbReference>
<evidence type="ECO:0000256" key="2">
    <source>
        <dbReference type="ARBA" id="ARBA00004651"/>
    </source>
</evidence>
<dbReference type="EMBL" id="JACXSI010000014">
    <property type="protein sequence ID" value="MBD3108179.1"/>
    <property type="molecule type" value="Genomic_DNA"/>
</dbReference>
<dbReference type="FunFam" id="3.30.565.10:FF:000006">
    <property type="entry name" value="Sensor histidine kinase WalK"/>
    <property type="match status" value="1"/>
</dbReference>
<evidence type="ECO:0000256" key="5">
    <source>
        <dbReference type="ARBA" id="ARBA00022553"/>
    </source>
</evidence>
<evidence type="ECO:0000256" key="10">
    <source>
        <dbReference type="ARBA" id="ARBA00022840"/>
    </source>
</evidence>
<comment type="caution">
    <text evidence="17">The sequence shown here is derived from an EMBL/GenBank/DDBJ whole genome shotgun (WGS) entry which is preliminary data.</text>
</comment>
<evidence type="ECO:0000256" key="4">
    <source>
        <dbReference type="ARBA" id="ARBA00022475"/>
    </source>
</evidence>
<keyword evidence="18" id="KW-1185">Reference proteome</keyword>
<dbReference type="Gene3D" id="6.10.340.10">
    <property type="match status" value="1"/>
</dbReference>
<keyword evidence="9 17" id="KW-0418">Kinase</keyword>
<dbReference type="AlphaFoldDB" id="A0A927CZG0"/>
<sequence length="454" mass="51180">MKKLSIKMKVTIWYTGLVLIILSLVFAFIWLSSDNILLSNMEKQMKMKVEESTEDIEFHHGTIRLDDDFEHQDDGVTLLVYDEQGKQLAGYSPYSFDTSLPFSSGEVRTVQNNGKEWLVYDLNYGTKNQQNIWVRGIMPVDRMSDAMNAILLVTLISFPFLILLAGFGGYFITKRAFRPLQQMIDSVSAIREGKDLTKRIHLKGPKDEVHALADTFDSMFDRLQSSFESEKQFTSDASHELRTPTSVIISQAEYALSQKENPEETTEALDVILKQSKKMTALISQLLLLARTDQKNNHLVFEQIDISELAEIVADELTLMAQQADIEIKTDIQPNLVAEADQTLMMRLLMNLISNAITYGKAGGFVSLRLHSDGDNIIGVVSDNGIGIQKQHLPKIWDRFYRVDPSRTATASGNTGLGLAIVKWIVETHRGTISVESEYGKGSTFTFHIPKKRS</sequence>
<keyword evidence="12" id="KW-0902">Two-component regulatory system</keyword>
<name>A0A927CZG0_9BACI</name>
<dbReference type="FunFam" id="1.10.287.130:FF:000001">
    <property type="entry name" value="Two-component sensor histidine kinase"/>
    <property type="match status" value="1"/>
</dbReference>
<dbReference type="InterPro" id="IPR003661">
    <property type="entry name" value="HisK_dim/P_dom"/>
</dbReference>
<evidence type="ECO:0000256" key="7">
    <source>
        <dbReference type="ARBA" id="ARBA00022692"/>
    </source>
</evidence>
<dbReference type="PANTHER" id="PTHR45436:SF5">
    <property type="entry name" value="SENSOR HISTIDINE KINASE TRCS"/>
    <property type="match status" value="1"/>
</dbReference>
<evidence type="ECO:0000256" key="1">
    <source>
        <dbReference type="ARBA" id="ARBA00000085"/>
    </source>
</evidence>
<dbReference type="Pfam" id="PF00512">
    <property type="entry name" value="HisKA"/>
    <property type="match status" value="1"/>
</dbReference>
<dbReference type="CDD" id="cd06225">
    <property type="entry name" value="HAMP"/>
    <property type="match status" value="1"/>
</dbReference>
<keyword evidence="13 14" id="KW-0472">Membrane</keyword>
<dbReference type="GO" id="GO:0005524">
    <property type="term" value="F:ATP binding"/>
    <property type="evidence" value="ECO:0007669"/>
    <property type="project" value="UniProtKB-KW"/>
</dbReference>
<dbReference type="PROSITE" id="PS50109">
    <property type="entry name" value="HIS_KIN"/>
    <property type="match status" value="1"/>
</dbReference>
<feature type="transmembrane region" description="Helical" evidence="14">
    <location>
        <begin position="149"/>
        <end position="173"/>
    </location>
</feature>
<dbReference type="InterPro" id="IPR003660">
    <property type="entry name" value="HAMP_dom"/>
</dbReference>
<keyword evidence="10" id="KW-0067">ATP-binding</keyword>
<evidence type="ECO:0000256" key="9">
    <source>
        <dbReference type="ARBA" id="ARBA00022777"/>
    </source>
</evidence>
<evidence type="ECO:0000313" key="17">
    <source>
        <dbReference type="EMBL" id="MBD3108179.1"/>
    </source>
</evidence>
<keyword evidence="8" id="KW-0547">Nucleotide-binding</keyword>
<keyword evidence="7 14" id="KW-0812">Transmembrane</keyword>
<dbReference type="GO" id="GO:0005886">
    <property type="term" value="C:plasma membrane"/>
    <property type="evidence" value="ECO:0007669"/>
    <property type="project" value="UniProtKB-SubCell"/>
</dbReference>
<organism evidence="17 18">
    <name type="scientific">Peribacillus faecalis</name>
    <dbReference type="NCBI Taxonomy" id="2772559"/>
    <lineage>
        <taxon>Bacteria</taxon>
        <taxon>Bacillati</taxon>
        <taxon>Bacillota</taxon>
        <taxon>Bacilli</taxon>
        <taxon>Bacillales</taxon>
        <taxon>Bacillaceae</taxon>
        <taxon>Peribacillus</taxon>
    </lineage>
</organism>
<dbReference type="SUPFAM" id="SSF47384">
    <property type="entry name" value="Homodimeric domain of signal transducing histidine kinase"/>
    <property type="match status" value="1"/>
</dbReference>
<dbReference type="PANTHER" id="PTHR45436">
    <property type="entry name" value="SENSOR HISTIDINE KINASE YKOH"/>
    <property type="match status" value="1"/>
</dbReference>
<dbReference type="InterPro" id="IPR036097">
    <property type="entry name" value="HisK_dim/P_sf"/>
</dbReference>
<evidence type="ECO:0000259" key="16">
    <source>
        <dbReference type="PROSITE" id="PS50885"/>
    </source>
</evidence>
<evidence type="ECO:0000256" key="3">
    <source>
        <dbReference type="ARBA" id="ARBA00012438"/>
    </source>
</evidence>
<dbReference type="PRINTS" id="PR00344">
    <property type="entry name" value="BCTRLSENSOR"/>
</dbReference>
<feature type="transmembrane region" description="Helical" evidence="14">
    <location>
        <begin position="12"/>
        <end position="31"/>
    </location>
</feature>
<dbReference type="InterPro" id="IPR005467">
    <property type="entry name" value="His_kinase_dom"/>
</dbReference>
<dbReference type="EC" id="2.7.13.3" evidence="3"/>
<dbReference type="SMART" id="SM00304">
    <property type="entry name" value="HAMP"/>
    <property type="match status" value="1"/>
</dbReference>
<dbReference type="GO" id="GO:0000155">
    <property type="term" value="F:phosphorelay sensor kinase activity"/>
    <property type="evidence" value="ECO:0007669"/>
    <property type="project" value="InterPro"/>
</dbReference>
<comment type="catalytic activity">
    <reaction evidence="1">
        <text>ATP + protein L-histidine = ADP + protein N-phospho-L-histidine.</text>
        <dbReference type="EC" id="2.7.13.3"/>
    </reaction>
</comment>
<gene>
    <name evidence="17" type="ORF">IEO70_07340</name>
</gene>
<dbReference type="Pfam" id="PF00672">
    <property type="entry name" value="HAMP"/>
    <property type="match status" value="1"/>
</dbReference>
<reference evidence="17" key="1">
    <citation type="submission" date="2020-09" db="EMBL/GenBank/DDBJ databases">
        <title>Bacillus faecalis sp. nov., a moderately halophilic bacterium isolated from cow faeces.</title>
        <authorList>
            <person name="Jiang L."/>
            <person name="Lee J."/>
        </authorList>
    </citation>
    <scope>NUCLEOTIDE SEQUENCE</scope>
    <source>
        <strain evidence="17">AGMB 02131</strain>
    </source>
</reference>
<evidence type="ECO:0000256" key="11">
    <source>
        <dbReference type="ARBA" id="ARBA00022989"/>
    </source>
</evidence>
<dbReference type="InterPro" id="IPR003594">
    <property type="entry name" value="HATPase_dom"/>
</dbReference>
<dbReference type="InterPro" id="IPR050428">
    <property type="entry name" value="TCS_sensor_his_kinase"/>
</dbReference>
<evidence type="ECO:0000259" key="15">
    <source>
        <dbReference type="PROSITE" id="PS50109"/>
    </source>
</evidence>
<evidence type="ECO:0000256" key="14">
    <source>
        <dbReference type="SAM" id="Phobius"/>
    </source>
</evidence>
<evidence type="ECO:0000256" key="6">
    <source>
        <dbReference type="ARBA" id="ARBA00022679"/>
    </source>
</evidence>
<evidence type="ECO:0000256" key="12">
    <source>
        <dbReference type="ARBA" id="ARBA00023012"/>
    </source>
</evidence>
<dbReference type="SUPFAM" id="SSF55874">
    <property type="entry name" value="ATPase domain of HSP90 chaperone/DNA topoisomerase II/histidine kinase"/>
    <property type="match status" value="1"/>
</dbReference>